<reference evidence="3" key="1">
    <citation type="submission" date="2025-08" db="UniProtKB">
        <authorList>
            <consortium name="RefSeq"/>
        </authorList>
    </citation>
    <scope>IDENTIFICATION</scope>
    <source>
        <tissue evidence="3">Sperm</tissue>
    </source>
</reference>
<dbReference type="Proteomes" id="UP001318040">
    <property type="component" value="Chromosome 52"/>
</dbReference>
<feature type="non-terminal residue" evidence="3">
    <location>
        <position position="1"/>
    </location>
</feature>
<feature type="compositionally biased region" description="Gly residues" evidence="1">
    <location>
        <begin position="556"/>
        <end position="568"/>
    </location>
</feature>
<gene>
    <name evidence="3" type="primary">M1AP</name>
</gene>
<feature type="compositionally biased region" description="Low complexity" evidence="1">
    <location>
        <begin position="528"/>
        <end position="538"/>
    </location>
</feature>
<dbReference type="InterPro" id="IPR033587">
    <property type="entry name" value="M1AP"/>
</dbReference>
<evidence type="ECO:0000313" key="3">
    <source>
        <dbReference type="RefSeq" id="XP_032829658.1"/>
    </source>
</evidence>
<sequence>TVHAGVMSSAAEVTHRTAFSRQPCRCIIVDCTPPFGTDSCELLCHSLDGLFSVACHLGGPCRIPLFSLYIVHGTFECLLPFVVSDLVIQVKGGHARMQECLRELRSLARVAPVDHRVDGLQGALQDALANFRHQLLQLRQSGGLKRCMLEFHLFCYSNVMYLTDGSLSSLIDVQTLEGSTVVLEGFFRSWLHDCETDWEHLHLILPSALSGGGIMGQKRSMCTCCATALHTHTLTYTLARTHTVTLKCDIQETILNPPLLPGTTNFTLNIEGSALKRIPPMTGKSSSAALVPIHHLKAVRYHTMTYNISYREVAGFEPSNPCCLAQWLRLCKLAILAEVCSTVSEEGVCESVLYGLPLILKPTSCWKLDWEELETNRQYFHALSHSLKVRGQQLLASCDSESSGPLRMGPVRAYYLLLPSGGLSLLIKSIAVAELLLPCDQPLLPETPELGALLDIETALSGLEVLHTYNPLHVHSGLSRHHVRPLTHGSSGSRAPSGTRAKATGRKPMTLTATVSPLQKPLPRLQFSTSSTSAAARSAPPPSKRLRPTLADSTLRGGGGGGGYGGSGDTWHYNIEEEDVFL</sequence>
<accession>A0AAJ7XDW3</accession>
<protein>
    <submittedName>
        <fullName evidence="3">Meiosis 1 arrest protein</fullName>
    </submittedName>
</protein>
<dbReference type="AlphaFoldDB" id="A0AAJ7XDW3"/>
<keyword evidence="2" id="KW-1185">Reference proteome</keyword>
<dbReference type="PANTHER" id="PTHR28642:SF1">
    <property type="entry name" value="MEIOSIS 1 ARREST PROTEIN"/>
    <property type="match status" value="1"/>
</dbReference>
<dbReference type="KEGG" id="pmrn:116953510"/>
<feature type="region of interest" description="Disordered" evidence="1">
    <location>
        <begin position="477"/>
        <end position="570"/>
    </location>
</feature>
<dbReference type="GO" id="GO:0007283">
    <property type="term" value="P:spermatogenesis"/>
    <property type="evidence" value="ECO:0007669"/>
    <property type="project" value="InterPro"/>
</dbReference>
<dbReference type="CTD" id="130951"/>
<proteinExistence type="predicted"/>
<dbReference type="GO" id="GO:0051308">
    <property type="term" value="P:male meiosis chromosome separation"/>
    <property type="evidence" value="ECO:0007669"/>
    <property type="project" value="TreeGrafter"/>
</dbReference>
<dbReference type="GO" id="GO:0007127">
    <property type="term" value="P:meiosis I"/>
    <property type="evidence" value="ECO:0007669"/>
    <property type="project" value="InterPro"/>
</dbReference>
<evidence type="ECO:0000256" key="1">
    <source>
        <dbReference type="SAM" id="MobiDB-lite"/>
    </source>
</evidence>
<dbReference type="RefSeq" id="XP_032829658.1">
    <property type="nucleotide sequence ID" value="XM_032973767.1"/>
</dbReference>
<organism evidence="2 3">
    <name type="scientific">Petromyzon marinus</name>
    <name type="common">Sea lamprey</name>
    <dbReference type="NCBI Taxonomy" id="7757"/>
    <lineage>
        <taxon>Eukaryota</taxon>
        <taxon>Metazoa</taxon>
        <taxon>Chordata</taxon>
        <taxon>Craniata</taxon>
        <taxon>Vertebrata</taxon>
        <taxon>Cyclostomata</taxon>
        <taxon>Hyperoartia</taxon>
        <taxon>Petromyzontiformes</taxon>
        <taxon>Petromyzontidae</taxon>
        <taxon>Petromyzon</taxon>
    </lineage>
</organism>
<evidence type="ECO:0000313" key="2">
    <source>
        <dbReference type="Proteomes" id="UP001318040"/>
    </source>
</evidence>
<dbReference type="PANTHER" id="PTHR28642">
    <property type="entry name" value="MEIOSIS 1 ARREST PROTEIN"/>
    <property type="match status" value="1"/>
</dbReference>
<name>A0AAJ7XDW3_PETMA</name>